<dbReference type="Pfam" id="PF05970">
    <property type="entry name" value="PIF1"/>
    <property type="match status" value="1"/>
</dbReference>
<dbReference type="InterPro" id="IPR025476">
    <property type="entry name" value="Helitron_helicase-like"/>
</dbReference>
<evidence type="ECO:0000313" key="6">
    <source>
        <dbReference type="EMBL" id="EFE43857.1"/>
    </source>
</evidence>
<dbReference type="HOGENOM" id="CLU_001324_0_0_1"/>
<dbReference type="InterPro" id="IPR027417">
    <property type="entry name" value="P-loop_NTPase"/>
</dbReference>
<dbReference type="Gene3D" id="3.40.50.300">
    <property type="entry name" value="P-loop containing nucleotide triphosphate hydrolases"/>
    <property type="match status" value="1"/>
</dbReference>
<keyword evidence="1" id="KW-0067">ATP-binding</keyword>
<evidence type="ECO:0000259" key="5">
    <source>
        <dbReference type="Pfam" id="PF21530"/>
    </source>
</evidence>
<dbReference type="EMBL" id="ACYE01000076">
    <property type="protein sequence ID" value="EFE43857.1"/>
    <property type="molecule type" value="Genomic_DNA"/>
</dbReference>
<keyword evidence="7" id="KW-1185">Reference proteome</keyword>
<protein>
    <recommendedName>
        <fullName evidence="1">ATP-dependent DNA helicase</fullName>
        <ecNumber evidence="1">5.6.2.3</ecNumber>
    </recommendedName>
</protein>
<keyword evidence="1" id="KW-0378">Hydrolase</keyword>
<dbReference type="SUPFAM" id="SSF52540">
    <property type="entry name" value="P-loop containing nucleoside triphosphate hydrolases"/>
    <property type="match status" value="2"/>
</dbReference>
<comment type="similarity">
    <text evidence="1">Belongs to the helicase family.</text>
</comment>
<dbReference type="GO" id="GO:0006281">
    <property type="term" value="P:DNA repair"/>
    <property type="evidence" value="ECO:0007669"/>
    <property type="project" value="UniProtKB-KW"/>
</dbReference>
<keyword evidence="1" id="KW-0227">DNA damage</keyword>
<dbReference type="GO" id="GO:0016887">
    <property type="term" value="F:ATP hydrolysis activity"/>
    <property type="evidence" value="ECO:0007669"/>
    <property type="project" value="RHEA"/>
</dbReference>
<keyword evidence="1" id="KW-0347">Helicase</keyword>
<evidence type="ECO:0000256" key="2">
    <source>
        <dbReference type="SAM" id="Coils"/>
    </source>
</evidence>
<dbReference type="EC" id="5.6.2.3" evidence="1"/>
<evidence type="ECO:0000313" key="7">
    <source>
        <dbReference type="Proteomes" id="UP000008383"/>
    </source>
</evidence>
<dbReference type="KEGG" id="tve:TRV_01369"/>
<dbReference type="GO" id="GO:0043139">
    <property type="term" value="F:5'-3' DNA helicase activity"/>
    <property type="evidence" value="ECO:0007669"/>
    <property type="project" value="UniProtKB-EC"/>
</dbReference>
<dbReference type="GO" id="GO:0006310">
    <property type="term" value="P:DNA recombination"/>
    <property type="evidence" value="ECO:0007669"/>
    <property type="project" value="UniProtKB-KW"/>
</dbReference>
<keyword evidence="2" id="KW-0175">Coiled coil</keyword>
<dbReference type="GO" id="GO:0000723">
    <property type="term" value="P:telomere maintenance"/>
    <property type="evidence" value="ECO:0007669"/>
    <property type="project" value="InterPro"/>
</dbReference>
<reference evidence="7" key="1">
    <citation type="journal article" date="2011" name="Genome Biol.">
        <title>Comparative and functional genomics provide insights into the pathogenicity of dermatophytic fungi.</title>
        <authorList>
            <person name="Burmester A."/>
            <person name="Shelest E."/>
            <person name="Gloeckner G."/>
            <person name="Heddergott C."/>
            <person name="Schindler S."/>
            <person name="Staib P."/>
            <person name="Heidel A."/>
            <person name="Felder M."/>
            <person name="Petzold A."/>
            <person name="Szafranski K."/>
            <person name="Feuermann M."/>
            <person name="Pedruzzi I."/>
            <person name="Priebe S."/>
            <person name="Groth M."/>
            <person name="Winkler R."/>
            <person name="Li W."/>
            <person name="Kniemeyer O."/>
            <person name="Schroeckh V."/>
            <person name="Hertweck C."/>
            <person name="Hube B."/>
            <person name="White T.C."/>
            <person name="Platzer M."/>
            <person name="Guthke R."/>
            <person name="Heitman J."/>
            <person name="Woestemeyer J."/>
            <person name="Zipfel P.F."/>
            <person name="Monod M."/>
            <person name="Brakhage A.A."/>
        </authorList>
    </citation>
    <scope>NUCLEOTIDE SEQUENCE [LARGE SCALE GENOMIC DNA]</scope>
    <source>
        <strain evidence="7">HKI 0517</strain>
    </source>
</reference>
<sequence length="1371" mass="157010">HCSCGNTLEPYTHIERCSTCLDIVNGFSLATLVDAIEDIGEAGSLLASVDNRGLWVTHDTGDRSIICPHCRAIFWDEKLPKQKRDRFFLCCKNGGLDMHEFAGHSPIPEPPVDSPIGSLFCDNNPQNEAGRLGRLFRRHIRHVNNSLAFTAITARKSDCLRAHEHTYIYQIQGTTYHKQGPLEARPGQEPAFAQLYFLSPQKAMSRRLANIGHVRYLPEVVSIANDYIRAHNPYYRLFRCVREVLQENIELGHVRLTPSLRLMKDPDSGQQYDLPVSQANTEIAGFIPDIPHEYGDTGYRDVLLYLKEAPDLTRGEADPFISHIRNSLTDDTDAAAPAQDTQGRWFSYIHFEHPLYLPLHYVLFYATGGRGHNRSSILRSLTTAGAPRRNKQVTIRSFSRWHLWDREGSFNILHRGAALFQQFVVDIFLSVDMQRLQYFYYNQKTIRAELYQNTRDMMAAEATPDSIGRRILPATFTGSVRNMQQHYQDSMAIVQHYGKPAFFVTFTANPHWPEIANNLLKGSDGTPQQVWNDRPDLVSRVFNLKNNAMIDIFRKGHFGKYRAHVQVIEWQKRGLPHSHTLFWIDGAWDNPEYIDKFVLDDNGKPQPCSKVFPKKLRPDTILTSARYAEYRRRDQVRTDIPHPNLDLRRTIPTVQIHDSWVAPYSPYLCSIFNAHINVESCASLGSVRYIHKYIHKGSDRATVEFDSGGTDEIKQYVSGRYMGAMEAAWRLFGFSIHSHYPPVLPLVVHLPSQQTVVWDQSQDTQDMLEQIDRQVSQLDAFFSHNRGHSTEKLLYQEMASRYVWDRKCWKPRKQESRQIGRMHPLSPVQNAYYIRCLLTVEACYALGLLAGDDEWTFCFKEACQLRTGTALRMMFVSALSFGSLDKDAALRIWSQFGNQFCDDLSLRISQGDLNYPSNWTMEKASRDLGLYFIYRLLQQEEHSLEEFGLPMFENDWEGNGIPTNPLIAAELAYNRAEQEALAEQLEAQLNTDQQRSYGTILEALEQIPEKTLFFLNGPGGTGKTFLYRTICARIRSQGLIVLCVASTGIASTLLPGGRTAHKRFKIPIPIEDHSTCNISRSSQLAELLQQTSLLIWDDTSMTSAQVFNAVDRSLRDIRQVDSPFGGLPTILGGDFQQILPVIPMGTQQDIIDATMHNANVWRDLRILSLRENMRLRSATSENRAFAEWLARLTIDESLQGWIRLHPVIKSTTNLTAFTDWAYPNLAENSTNPEFFKDRAIVTSLNENVRLLNQYFLAKFPREVLTRYAINTTDINDAAHKEVSREFLQSPNSGSPPPSKLRLKIGVPIMLLRNLNPSKGLCNRTRFILRRALHQYLEVQINSGDFDRNIHPIYRVRHESNALDFPFKLYRH</sequence>
<dbReference type="PANTHER" id="PTHR10492:SF95">
    <property type="entry name" value="HELITRON HELICASE-LIKE DOMAIN-CONTAINING PROTEIN"/>
    <property type="match status" value="1"/>
</dbReference>
<evidence type="ECO:0000259" key="3">
    <source>
        <dbReference type="Pfam" id="PF05970"/>
    </source>
</evidence>
<dbReference type="InterPro" id="IPR010285">
    <property type="entry name" value="DNA_helicase_pif1-like_DEAD"/>
</dbReference>
<feature type="domain" description="DNA helicase Pif1-like DEAD-box helicase" evidence="3">
    <location>
        <begin position="988"/>
        <end position="1192"/>
    </location>
</feature>
<feature type="domain" description="Helitron helicase-like" evidence="4">
    <location>
        <begin position="398"/>
        <end position="581"/>
    </location>
</feature>
<dbReference type="GeneID" id="9579693"/>
<proteinExistence type="inferred from homology"/>
<feature type="non-terminal residue" evidence="6">
    <location>
        <position position="1"/>
    </location>
</feature>
<dbReference type="Pfam" id="PF21530">
    <property type="entry name" value="Pif1_2B_dom"/>
    <property type="match status" value="1"/>
</dbReference>
<accession>D4D2R3</accession>
<dbReference type="PANTHER" id="PTHR10492">
    <property type="match status" value="1"/>
</dbReference>
<feature type="domain" description="DNA helicase Pif1-like 2B" evidence="5">
    <location>
        <begin position="1285"/>
        <end position="1327"/>
    </location>
</feature>
<dbReference type="InterPro" id="IPR049163">
    <property type="entry name" value="Pif1-like_2B_dom"/>
</dbReference>
<keyword evidence="1" id="KW-0547">Nucleotide-binding</keyword>
<evidence type="ECO:0000256" key="1">
    <source>
        <dbReference type="RuleBase" id="RU363044"/>
    </source>
</evidence>
<comment type="cofactor">
    <cofactor evidence="1">
        <name>Mg(2+)</name>
        <dbReference type="ChEBI" id="CHEBI:18420"/>
    </cofactor>
</comment>
<gene>
    <name evidence="6" type="ORF">TRV_01369</name>
</gene>
<dbReference type="RefSeq" id="XP_003024468.1">
    <property type="nucleotide sequence ID" value="XM_003024422.1"/>
</dbReference>
<dbReference type="Pfam" id="PF14214">
    <property type="entry name" value="Helitron_like_N"/>
    <property type="match status" value="1"/>
</dbReference>
<evidence type="ECO:0000259" key="4">
    <source>
        <dbReference type="Pfam" id="PF14214"/>
    </source>
</evidence>
<keyword evidence="1" id="KW-0234">DNA repair</keyword>
<keyword evidence="1" id="KW-0233">DNA recombination</keyword>
<name>D4D2R3_TRIVH</name>
<comment type="caution">
    <text evidence="6">The sequence shown here is derived from an EMBL/GenBank/DDBJ whole genome shotgun (WGS) entry which is preliminary data.</text>
</comment>
<comment type="catalytic activity">
    <reaction evidence="1">
        <text>ATP + H2O = ADP + phosphate + H(+)</text>
        <dbReference type="Rhea" id="RHEA:13065"/>
        <dbReference type="ChEBI" id="CHEBI:15377"/>
        <dbReference type="ChEBI" id="CHEBI:15378"/>
        <dbReference type="ChEBI" id="CHEBI:30616"/>
        <dbReference type="ChEBI" id="CHEBI:43474"/>
        <dbReference type="ChEBI" id="CHEBI:456216"/>
        <dbReference type="EC" id="5.6.2.3"/>
    </reaction>
</comment>
<organism evidence="6 7">
    <name type="scientific">Trichophyton verrucosum (strain HKI 0517)</name>
    <dbReference type="NCBI Taxonomy" id="663202"/>
    <lineage>
        <taxon>Eukaryota</taxon>
        <taxon>Fungi</taxon>
        <taxon>Dikarya</taxon>
        <taxon>Ascomycota</taxon>
        <taxon>Pezizomycotina</taxon>
        <taxon>Eurotiomycetes</taxon>
        <taxon>Eurotiomycetidae</taxon>
        <taxon>Onygenales</taxon>
        <taxon>Arthrodermataceae</taxon>
        <taxon>Trichophyton</taxon>
    </lineage>
</organism>
<dbReference type="Proteomes" id="UP000008383">
    <property type="component" value="Unassembled WGS sequence"/>
</dbReference>
<dbReference type="GO" id="GO:0005524">
    <property type="term" value="F:ATP binding"/>
    <property type="evidence" value="ECO:0007669"/>
    <property type="project" value="UniProtKB-KW"/>
</dbReference>
<feature type="coiled-coil region" evidence="2">
    <location>
        <begin position="968"/>
        <end position="995"/>
    </location>
</feature>